<dbReference type="AlphaFoldDB" id="A0AA88HHT8"/>
<feature type="non-terminal residue" evidence="1">
    <location>
        <position position="60"/>
    </location>
</feature>
<proteinExistence type="predicted"/>
<evidence type="ECO:0000313" key="1">
    <source>
        <dbReference type="EMBL" id="KAK2712240.1"/>
    </source>
</evidence>
<gene>
    <name evidence="1" type="ORF">QYM36_011057</name>
</gene>
<organism evidence="1 2">
    <name type="scientific">Artemia franciscana</name>
    <name type="common">Brine shrimp</name>
    <name type="synonym">Artemia sanfranciscana</name>
    <dbReference type="NCBI Taxonomy" id="6661"/>
    <lineage>
        <taxon>Eukaryota</taxon>
        <taxon>Metazoa</taxon>
        <taxon>Ecdysozoa</taxon>
        <taxon>Arthropoda</taxon>
        <taxon>Crustacea</taxon>
        <taxon>Branchiopoda</taxon>
        <taxon>Anostraca</taxon>
        <taxon>Artemiidae</taxon>
        <taxon>Artemia</taxon>
    </lineage>
</organism>
<dbReference type="Proteomes" id="UP001187531">
    <property type="component" value="Unassembled WGS sequence"/>
</dbReference>
<feature type="non-terminal residue" evidence="1">
    <location>
        <position position="1"/>
    </location>
</feature>
<reference evidence="1" key="1">
    <citation type="submission" date="2023-07" db="EMBL/GenBank/DDBJ databases">
        <title>Chromosome-level genome assembly of Artemia franciscana.</title>
        <authorList>
            <person name="Jo E."/>
        </authorList>
    </citation>
    <scope>NUCLEOTIDE SEQUENCE</scope>
    <source>
        <tissue evidence="1">Whole body</tissue>
    </source>
</reference>
<accession>A0AA88HHT8</accession>
<keyword evidence="2" id="KW-1185">Reference proteome</keyword>
<protein>
    <submittedName>
        <fullName evidence="1">Uncharacterized protein</fullName>
    </submittedName>
</protein>
<evidence type="ECO:0000313" key="2">
    <source>
        <dbReference type="Proteomes" id="UP001187531"/>
    </source>
</evidence>
<sequence>ESQEDSPMSIVKSTSPMSIGSFSGNEVVEDFLENVDSYIIKEERVHFVQSVRIRAQVVLE</sequence>
<name>A0AA88HHT8_ARTSF</name>
<comment type="caution">
    <text evidence="1">The sequence shown here is derived from an EMBL/GenBank/DDBJ whole genome shotgun (WGS) entry which is preliminary data.</text>
</comment>
<dbReference type="EMBL" id="JAVRJZ010000015">
    <property type="protein sequence ID" value="KAK2712240.1"/>
    <property type="molecule type" value="Genomic_DNA"/>
</dbReference>